<organism evidence="1 2">
    <name type="scientific">Glarea lozoyensis (strain ATCC 74030 / MF5533)</name>
    <dbReference type="NCBI Taxonomy" id="1104152"/>
    <lineage>
        <taxon>Eukaryota</taxon>
        <taxon>Fungi</taxon>
        <taxon>Dikarya</taxon>
        <taxon>Ascomycota</taxon>
        <taxon>Pezizomycotina</taxon>
        <taxon>Leotiomycetes</taxon>
        <taxon>Helotiales</taxon>
        <taxon>Helotiaceae</taxon>
        <taxon>Glarea</taxon>
    </lineage>
</organism>
<dbReference type="Gene3D" id="1.10.420.10">
    <property type="entry name" value="Peroxidase, domain 2"/>
    <property type="match status" value="1"/>
</dbReference>
<dbReference type="OrthoDB" id="2113341at2759"/>
<reference evidence="1 2" key="1">
    <citation type="journal article" date="2012" name="Eukaryot. Cell">
        <title>Genome sequence of the fungus Glarea lozoyensis: the first genome sequence of a species from the Helotiaceae family.</title>
        <authorList>
            <person name="Youssar L."/>
            <person name="Gruening B.A."/>
            <person name="Erxleben A."/>
            <person name="Guenther S."/>
            <person name="Huettel W."/>
        </authorList>
    </citation>
    <scope>NUCLEOTIDE SEQUENCE [LARGE SCALE GENOMIC DNA]</scope>
    <source>
        <strain evidence="2">ATCC 74030 / MF5533</strain>
    </source>
</reference>
<name>H0ES29_GLAL7</name>
<dbReference type="InParanoid" id="H0ES29"/>
<sequence length="104" mass="11545">MDPNPESKSVVQILTHSTWDITFYQQVAEQSAPFTFQSDVSISRHRDTAAIFGGFAGNVTLWEEKFVPAMEKMGMLGVTDVDMIDCTSALPHQPVVTPPEETQE</sequence>
<dbReference type="GO" id="GO:0004601">
    <property type="term" value="F:peroxidase activity"/>
    <property type="evidence" value="ECO:0007669"/>
    <property type="project" value="InterPro"/>
</dbReference>
<comment type="caution">
    <text evidence="1">The sequence shown here is derived from an EMBL/GenBank/DDBJ whole genome shotgun (WGS) entry which is preliminary data.</text>
</comment>
<protein>
    <submittedName>
        <fullName evidence="1">Uncharacterized protein</fullName>
    </submittedName>
</protein>
<dbReference type="GO" id="GO:0006979">
    <property type="term" value="P:response to oxidative stress"/>
    <property type="evidence" value="ECO:0007669"/>
    <property type="project" value="InterPro"/>
</dbReference>
<dbReference type="HOGENOM" id="CLU_2250435_0_0_1"/>
<dbReference type="AlphaFoldDB" id="H0ES29"/>
<dbReference type="InterPro" id="IPR010255">
    <property type="entry name" value="Haem_peroxidase_sf"/>
</dbReference>
<keyword evidence="2" id="KW-1185">Reference proteome</keyword>
<proteinExistence type="predicted"/>
<dbReference type="Proteomes" id="UP000005446">
    <property type="component" value="Unassembled WGS sequence"/>
</dbReference>
<dbReference type="EMBL" id="AGUE01000139">
    <property type="protein sequence ID" value="EHK98665.1"/>
    <property type="molecule type" value="Genomic_DNA"/>
</dbReference>
<evidence type="ECO:0000313" key="2">
    <source>
        <dbReference type="Proteomes" id="UP000005446"/>
    </source>
</evidence>
<gene>
    <name evidence="1" type="ORF">M7I_5504</name>
</gene>
<accession>H0ES29</accession>
<evidence type="ECO:0000313" key="1">
    <source>
        <dbReference type="EMBL" id="EHK98665.1"/>
    </source>
</evidence>
<dbReference type="SUPFAM" id="SSF48113">
    <property type="entry name" value="Heme-dependent peroxidases"/>
    <property type="match status" value="1"/>
</dbReference>
<dbReference type="GO" id="GO:0020037">
    <property type="term" value="F:heme binding"/>
    <property type="evidence" value="ECO:0007669"/>
    <property type="project" value="InterPro"/>
</dbReference>